<dbReference type="InterPro" id="IPR002376">
    <property type="entry name" value="Formyl_transf_N"/>
</dbReference>
<accession>A0A4V5NU71</accession>
<reference evidence="2 3" key="1">
    <citation type="submission" date="2019-04" db="EMBL/GenBank/DDBJ databases">
        <title>Thalassotalea guangxiensis sp. nov., isolated from sediment of the coastal wetland.</title>
        <authorList>
            <person name="Zheng S."/>
            <person name="Zhang D."/>
        </authorList>
    </citation>
    <scope>NUCLEOTIDE SEQUENCE [LARGE SCALE GENOMIC DNA]</scope>
    <source>
        <strain evidence="2 3">ZS-4</strain>
    </source>
</reference>
<dbReference type="EMBL" id="SWDB01000037">
    <property type="protein sequence ID" value="TKB43529.1"/>
    <property type="molecule type" value="Genomic_DNA"/>
</dbReference>
<sequence length="278" mass="31105">MNITFLANRDLASNFALNLILPALSEHRLSVFLSDKVGKSPVTSPELQKLSALESQQALQLIDQHQCESMHPDTFLGFERMQQYTCQSISTLNDVNEVSGLEKLKASAPDLIISIRFGKILQPPAISIPELGVINLHSGLLPDYRGVMATFWALLDGQQAIGSSLHTIENGDIDRGRLLSSKAIAVEVDKSYLWHVLQLYLHTADQITDYVKQLCESKVRTGQQISEGGNYFSFPSERDLARFQKSGHCLYQKTELCYFLNHFYGLTVSEQDLELDGL</sequence>
<dbReference type="GO" id="GO:0004479">
    <property type="term" value="F:methionyl-tRNA formyltransferase activity"/>
    <property type="evidence" value="ECO:0007669"/>
    <property type="project" value="TreeGrafter"/>
</dbReference>
<feature type="domain" description="Formyl transferase N-terminal" evidence="1">
    <location>
        <begin position="101"/>
        <end position="189"/>
    </location>
</feature>
<keyword evidence="3" id="KW-1185">Reference proteome</keyword>
<evidence type="ECO:0000313" key="2">
    <source>
        <dbReference type="EMBL" id="TKB43529.1"/>
    </source>
</evidence>
<dbReference type="PANTHER" id="PTHR11138">
    <property type="entry name" value="METHIONYL-TRNA FORMYLTRANSFERASE"/>
    <property type="match status" value="1"/>
</dbReference>
<dbReference type="Gene3D" id="3.40.50.12230">
    <property type="match status" value="1"/>
</dbReference>
<comment type="caution">
    <text evidence="2">The sequence shown here is derived from an EMBL/GenBank/DDBJ whole genome shotgun (WGS) entry which is preliminary data.</text>
</comment>
<dbReference type="Proteomes" id="UP000307999">
    <property type="component" value="Unassembled WGS sequence"/>
</dbReference>
<dbReference type="Pfam" id="PF00551">
    <property type="entry name" value="Formyl_trans_N"/>
    <property type="match status" value="1"/>
</dbReference>
<name>A0A4V5NU71_9GAMM</name>
<proteinExistence type="predicted"/>
<dbReference type="PANTHER" id="PTHR11138:SF5">
    <property type="entry name" value="METHIONYL-TRNA FORMYLTRANSFERASE, MITOCHONDRIAL"/>
    <property type="match status" value="1"/>
</dbReference>
<dbReference type="SUPFAM" id="SSF53328">
    <property type="entry name" value="Formyltransferase"/>
    <property type="match status" value="1"/>
</dbReference>
<dbReference type="CDD" id="cd08653">
    <property type="entry name" value="FMT_core_like_3"/>
    <property type="match status" value="1"/>
</dbReference>
<dbReference type="RefSeq" id="WP_136737007.1">
    <property type="nucleotide sequence ID" value="NZ_SWDB01000037.1"/>
</dbReference>
<dbReference type="AlphaFoldDB" id="A0A4V5NU71"/>
<evidence type="ECO:0000313" key="3">
    <source>
        <dbReference type="Proteomes" id="UP000307999"/>
    </source>
</evidence>
<dbReference type="GO" id="GO:0005829">
    <property type="term" value="C:cytosol"/>
    <property type="evidence" value="ECO:0007669"/>
    <property type="project" value="TreeGrafter"/>
</dbReference>
<organism evidence="2 3">
    <name type="scientific">Thalassotalea mangrovi</name>
    <dbReference type="NCBI Taxonomy" id="2572245"/>
    <lineage>
        <taxon>Bacteria</taxon>
        <taxon>Pseudomonadati</taxon>
        <taxon>Pseudomonadota</taxon>
        <taxon>Gammaproteobacteria</taxon>
        <taxon>Alteromonadales</taxon>
        <taxon>Colwelliaceae</taxon>
        <taxon>Thalassotalea</taxon>
    </lineage>
</organism>
<evidence type="ECO:0000259" key="1">
    <source>
        <dbReference type="Pfam" id="PF00551"/>
    </source>
</evidence>
<dbReference type="InterPro" id="IPR036477">
    <property type="entry name" value="Formyl_transf_N_sf"/>
</dbReference>
<gene>
    <name evidence="2" type="ORF">E8M12_14615</name>
</gene>
<keyword evidence="2" id="KW-0808">Transferase</keyword>
<protein>
    <submittedName>
        <fullName evidence="2">Formyl transferase</fullName>
    </submittedName>
</protein>
<dbReference type="OrthoDB" id="467573at2"/>